<protein>
    <submittedName>
        <fullName evidence="2">Uncharacterized protein</fullName>
    </submittedName>
</protein>
<accession>A0A3M0IZV3</accession>
<dbReference type="SUPFAM" id="SSF90257">
    <property type="entry name" value="Myosin rod fragments"/>
    <property type="match status" value="1"/>
</dbReference>
<keyword evidence="3" id="KW-1185">Reference proteome</keyword>
<reference evidence="2 3" key="1">
    <citation type="submission" date="2018-07" db="EMBL/GenBank/DDBJ databases">
        <title>A high quality draft genome assembly of the barn swallow (H. rustica rustica).</title>
        <authorList>
            <person name="Formenti G."/>
            <person name="Chiara M."/>
            <person name="Poveda L."/>
            <person name="Francoijs K.-J."/>
            <person name="Bonisoli-Alquati A."/>
            <person name="Canova L."/>
            <person name="Gianfranceschi L."/>
            <person name="Horner D.S."/>
            <person name="Saino N."/>
        </authorList>
    </citation>
    <scope>NUCLEOTIDE SEQUENCE [LARGE SCALE GENOMIC DNA]</scope>
    <source>
        <strain evidence="2">Chelidonia</strain>
        <tissue evidence="2">Blood</tissue>
    </source>
</reference>
<sequence length="135" mass="14811">MDLLKEEVPLAGPKVCGPQRPAHQGLEKLLQEFSRQGHMLSQVCREKAALAQENAALGAQLAATERNLQGLSEQLVEARSEKESLQSSLLEAQRHVSGLEVARSHLEGQVDRARRAKEAILGERLVRFVSGDRPA</sequence>
<dbReference type="AlphaFoldDB" id="A0A3M0IZV3"/>
<evidence type="ECO:0000313" key="2">
    <source>
        <dbReference type="EMBL" id="RMB94741.1"/>
    </source>
</evidence>
<feature type="coiled-coil region" evidence="1">
    <location>
        <begin position="47"/>
        <end position="95"/>
    </location>
</feature>
<evidence type="ECO:0000256" key="1">
    <source>
        <dbReference type="SAM" id="Coils"/>
    </source>
</evidence>
<name>A0A3M0IZV3_HIRRU</name>
<dbReference type="STRING" id="333673.A0A3M0IZV3"/>
<evidence type="ECO:0000313" key="3">
    <source>
        <dbReference type="Proteomes" id="UP000269221"/>
    </source>
</evidence>
<dbReference type="EMBL" id="QRBI01000195">
    <property type="protein sequence ID" value="RMB94741.1"/>
    <property type="molecule type" value="Genomic_DNA"/>
</dbReference>
<proteinExistence type="predicted"/>
<dbReference type="Proteomes" id="UP000269221">
    <property type="component" value="Unassembled WGS sequence"/>
</dbReference>
<organism evidence="2 3">
    <name type="scientific">Hirundo rustica rustica</name>
    <dbReference type="NCBI Taxonomy" id="333673"/>
    <lineage>
        <taxon>Eukaryota</taxon>
        <taxon>Metazoa</taxon>
        <taxon>Chordata</taxon>
        <taxon>Craniata</taxon>
        <taxon>Vertebrata</taxon>
        <taxon>Euteleostomi</taxon>
        <taxon>Archelosauria</taxon>
        <taxon>Archosauria</taxon>
        <taxon>Dinosauria</taxon>
        <taxon>Saurischia</taxon>
        <taxon>Theropoda</taxon>
        <taxon>Coelurosauria</taxon>
        <taxon>Aves</taxon>
        <taxon>Neognathae</taxon>
        <taxon>Neoaves</taxon>
        <taxon>Telluraves</taxon>
        <taxon>Australaves</taxon>
        <taxon>Passeriformes</taxon>
        <taxon>Sylvioidea</taxon>
        <taxon>Hirundinidae</taxon>
        <taxon>Hirundo</taxon>
    </lineage>
</organism>
<dbReference type="OrthoDB" id="10565571at2759"/>
<comment type="caution">
    <text evidence="2">The sequence shown here is derived from an EMBL/GenBank/DDBJ whole genome shotgun (WGS) entry which is preliminary data.</text>
</comment>
<gene>
    <name evidence="2" type="ORF">DUI87_28854</name>
</gene>
<keyword evidence="1" id="KW-0175">Coiled coil</keyword>